<dbReference type="InterPro" id="IPR013736">
    <property type="entry name" value="Xaa-Pro_dipept_C"/>
</dbReference>
<dbReference type="PANTHER" id="PTHR43056">
    <property type="entry name" value="PEPTIDASE S9 PROLYL OLIGOPEPTIDASE"/>
    <property type="match status" value="1"/>
</dbReference>
<dbReference type="InterPro" id="IPR050585">
    <property type="entry name" value="Xaa-Pro_dipeptidyl-ppase/CocE"/>
</dbReference>
<proteinExistence type="predicted"/>
<protein>
    <submittedName>
        <fullName evidence="5">CocE/NonD family hydrolase</fullName>
    </submittedName>
</protein>
<evidence type="ECO:0000256" key="3">
    <source>
        <dbReference type="SAM" id="SignalP"/>
    </source>
</evidence>
<dbReference type="Gene3D" id="1.10.3020.10">
    <property type="entry name" value="alpha-amino acid ester hydrolase ( Helical cap domain)"/>
    <property type="match status" value="1"/>
</dbReference>
<dbReference type="NCBIfam" id="TIGR00976">
    <property type="entry name" value="CocE_NonD"/>
    <property type="match status" value="1"/>
</dbReference>
<dbReference type="PROSITE" id="PS51257">
    <property type="entry name" value="PROKAR_LIPOPROTEIN"/>
    <property type="match status" value="1"/>
</dbReference>
<feature type="chain" id="PRO_5030612152" evidence="3">
    <location>
        <begin position="33"/>
        <end position="673"/>
    </location>
</feature>
<accession>A0A7X2HN11</accession>
<keyword evidence="3" id="KW-0732">Signal</keyword>
<dbReference type="SUPFAM" id="SSF53474">
    <property type="entry name" value="alpha/beta-Hydrolases"/>
    <property type="match status" value="1"/>
</dbReference>
<dbReference type="PANTHER" id="PTHR43056:SF10">
    <property type="entry name" value="COCE_NOND FAMILY, PUTATIVE (AFU_ORTHOLOGUE AFUA_7G00600)-RELATED"/>
    <property type="match status" value="1"/>
</dbReference>
<dbReference type="AlphaFoldDB" id="A0A7X2HN11"/>
<gene>
    <name evidence="5" type="ORF">GJQ57_12715</name>
</gene>
<dbReference type="SMART" id="SM00939">
    <property type="entry name" value="PepX_C"/>
    <property type="match status" value="1"/>
</dbReference>
<dbReference type="InterPro" id="IPR000383">
    <property type="entry name" value="Xaa-Pro-like_dom"/>
</dbReference>
<evidence type="ECO:0000256" key="1">
    <source>
        <dbReference type="ARBA" id="ARBA00022801"/>
    </source>
</evidence>
<feature type="compositionally biased region" description="Polar residues" evidence="2">
    <location>
        <begin position="37"/>
        <end position="47"/>
    </location>
</feature>
<reference evidence="5 6" key="1">
    <citation type="submission" date="2019-11" db="EMBL/GenBank/DDBJ databases">
        <title>Phenotypic characterization of an OXA-22 and OXA-60 co-producing Ralstonia pickettii clinical strain.</title>
        <authorList>
            <person name="He F."/>
        </authorList>
    </citation>
    <scope>NUCLEOTIDE SEQUENCE [LARGE SCALE GENOMIC DNA]</scope>
    <source>
        <strain evidence="5 6">PSLESD1</strain>
    </source>
</reference>
<feature type="region of interest" description="Disordered" evidence="2">
    <location>
        <begin position="36"/>
        <end position="63"/>
    </location>
</feature>
<dbReference type="GO" id="GO:0008239">
    <property type="term" value="F:dipeptidyl-peptidase activity"/>
    <property type="evidence" value="ECO:0007669"/>
    <property type="project" value="InterPro"/>
</dbReference>
<name>A0A7X2HN11_RALPI</name>
<evidence type="ECO:0000313" key="6">
    <source>
        <dbReference type="Proteomes" id="UP000441032"/>
    </source>
</evidence>
<keyword evidence="1 5" id="KW-0378">Hydrolase</keyword>
<evidence type="ECO:0000313" key="5">
    <source>
        <dbReference type="EMBL" id="MRS99507.1"/>
    </source>
</evidence>
<dbReference type="Pfam" id="PF08530">
    <property type="entry name" value="PepX_C"/>
    <property type="match status" value="1"/>
</dbReference>
<dbReference type="EMBL" id="WJYN01000004">
    <property type="protein sequence ID" value="MRS99507.1"/>
    <property type="molecule type" value="Genomic_DNA"/>
</dbReference>
<organism evidence="5 6">
    <name type="scientific">Ralstonia pickettii</name>
    <name type="common">Burkholderia pickettii</name>
    <dbReference type="NCBI Taxonomy" id="329"/>
    <lineage>
        <taxon>Bacteria</taxon>
        <taxon>Pseudomonadati</taxon>
        <taxon>Pseudomonadota</taxon>
        <taxon>Betaproteobacteria</taxon>
        <taxon>Burkholderiales</taxon>
        <taxon>Burkholderiaceae</taxon>
        <taxon>Ralstonia</taxon>
    </lineage>
</organism>
<sequence length="673" mass="70354">MQMGNPRVRHGRMLMSALLCAALSLSIGGCGGDDGSTVANSTPADSNTTTQPPQPPQPTQPAAANWTTLGTRATPAQPGSSITTNAGAKWADYNPPTLYAGVAKQATQYITMPDGTKLAAYVTLPADASGKAATGTFPTVLVQTSYNGGNAQYEASIGAALGAADPYIVQHGYATVVVDVRGTGESQGTWDAFGADEQSDYGHVVDWVTQQSWSNGAIGLYGVSYLGITTVITAAQNHPAVKAAFPIVPIGDGYRDIVFTGGQTNLTFIPAWFGLVSVLSLTDPTLVTDPTIGLPSVLQHLVSAVTTFQLPTMLQALLGTTATAYDGAFWATRSPLENDGKIKVPTLVVGGLHDLFQRSEPLTYERIKTQAPAKLLIGPWTHLQAALGSGLPIDGVPPLNHIQLQWFDQYVKGMNVGADALPNVTQYVTGLGHYATATDWPHPQVQAQQLFLRGDKSLSTTAPAANEASNKVAQQPLNGACSISLSQWTAGLTGFIPLPCQTDDTLAEAADVRFETPPMPADVYLNGPIEADVWISTTALDAGVSVRIDDVDAAGNVTPLTDGLQTASLRAVDASRSRTMNGLMIQPWHPFTPGSVQPLVPGQAVMVPVEVFPTSALIAKGHKLRVAVGASNLPQGVPPLPTLLNSLIGVLTIYSDAAHPSKVVLPVVPATAL</sequence>
<dbReference type="Gene3D" id="2.60.120.260">
    <property type="entry name" value="Galactose-binding domain-like"/>
    <property type="match status" value="1"/>
</dbReference>
<evidence type="ECO:0000259" key="4">
    <source>
        <dbReference type="SMART" id="SM00939"/>
    </source>
</evidence>
<dbReference type="InterPro" id="IPR008979">
    <property type="entry name" value="Galactose-bd-like_sf"/>
</dbReference>
<evidence type="ECO:0000256" key="2">
    <source>
        <dbReference type="SAM" id="MobiDB-lite"/>
    </source>
</evidence>
<dbReference type="Pfam" id="PF02129">
    <property type="entry name" value="Peptidase_S15"/>
    <property type="match status" value="1"/>
</dbReference>
<feature type="signal peptide" evidence="3">
    <location>
        <begin position="1"/>
        <end position="32"/>
    </location>
</feature>
<dbReference type="InterPro" id="IPR005674">
    <property type="entry name" value="CocE/Ser_esterase"/>
</dbReference>
<comment type="caution">
    <text evidence="5">The sequence shown here is derived from an EMBL/GenBank/DDBJ whole genome shotgun (WGS) entry which is preliminary data.</text>
</comment>
<dbReference type="Gene3D" id="3.40.50.1820">
    <property type="entry name" value="alpha/beta hydrolase"/>
    <property type="match status" value="1"/>
</dbReference>
<dbReference type="Proteomes" id="UP000441032">
    <property type="component" value="Unassembled WGS sequence"/>
</dbReference>
<dbReference type="SUPFAM" id="SSF49785">
    <property type="entry name" value="Galactose-binding domain-like"/>
    <property type="match status" value="1"/>
</dbReference>
<dbReference type="RefSeq" id="WP_154207066.1">
    <property type="nucleotide sequence ID" value="NZ_WJYN01000004.1"/>
</dbReference>
<dbReference type="InterPro" id="IPR029058">
    <property type="entry name" value="AB_hydrolase_fold"/>
</dbReference>
<feature type="domain" description="Xaa-Pro dipeptidyl-peptidase C-terminal" evidence="4">
    <location>
        <begin position="404"/>
        <end position="664"/>
    </location>
</feature>